<dbReference type="AlphaFoldDB" id="A0A3N4HUC1"/>
<dbReference type="EMBL" id="ML119729">
    <property type="protein sequence ID" value="RPA77279.1"/>
    <property type="molecule type" value="Genomic_DNA"/>
</dbReference>
<protein>
    <submittedName>
        <fullName evidence="1">Uncharacterized protein</fullName>
    </submittedName>
</protein>
<name>A0A3N4HUC1_ASCIM</name>
<dbReference type="Proteomes" id="UP000275078">
    <property type="component" value="Unassembled WGS sequence"/>
</dbReference>
<evidence type="ECO:0000313" key="1">
    <source>
        <dbReference type="EMBL" id="RPA77279.1"/>
    </source>
</evidence>
<sequence length="368" mass="42296">MRRFEEQVRKQVDALGILIAAVNASNSKKMAEHVEEIVRDVAVVKKSTGIIEEGVEEIQNTLARMDFRTVLYMLNTLTMETRNVAYIVAGSQWGPGETMRVTEPFGLFGAVPVGVCSTLADIWRLLKMGLDNRLEEQLKESARMGLSNDYVTRARKEAQITSLLLRCFTVTPGALENLHQLCRRHNIRTAKNAHFNLKLGFKFATMHEGEEDDQDSGSCDLVPFMEFFTFRGRKYLQWSCDFDFSIRYPNQPASTHSGWRFLLTMVNCELASQEAWLPFLRWDSLLPLLEDMSQACYKNKELHKKDNTPMMRTKKLDKRYGKARSREGLHPIHYRMGLRERGRPPGPTEKLSVINRIISTGRRFKSVP</sequence>
<keyword evidence="2" id="KW-1185">Reference proteome</keyword>
<organism evidence="1 2">
    <name type="scientific">Ascobolus immersus RN42</name>
    <dbReference type="NCBI Taxonomy" id="1160509"/>
    <lineage>
        <taxon>Eukaryota</taxon>
        <taxon>Fungi</taxon>
        <taxon>Dikarya</taxon>
        <taxon>Ascomycota</taxon>
        <taxon>Pezizomycotina</taxon>
        <taxon>Pezizomycetes</taxon>
        <taxon>Pezizales</taxon>
        <taxon>Ascobolaceae</taxon>
        <taxon>Ascobolus</taxon>
    </lineage>
</organism>
<proteinExistence type="predicted"/>
<evidence type="ECO:0000313" key="2">
    <source>
        <dbReference type="Proteomes" id="UP000275078"/>
    </source>
</evidence>
<gene>
    <name evidence="1" type="ORF">BJ508DRAFT_172709</name>
</gene>
<accession>A0A3N4HUC1</accession>
<reference evidence="1 2" key="1">
    <citation type="journal article" date="2018" name="Nat. Ecol. Evol.">
        <title>Pezizomycetes genomes reveal the molecular basis of ectomycorrhizal truffle lifestyle.</title>
        <authorList>
            <person name="Murat C."/>
            <person name="Payen T."/>
            <person name="Noel B."/>
            <person name="Kuo A."/>
            <person name="Morin E."/>
            <person name="Chen J."/>
            <person name="Kohler A."/>
            <person name="Krizsan K."/>
            <person name="Balestrini R."/>
            <person name="Da Silva C."/>
            <person name="Montanini B."/>
            <person name="Hainaut M."/>
            <person name="Levati E."/>
            <person name="Barry K.W."/>
            <person name="Belfiori B."/>
            <person name="Cichocki N."/>
            <person name="Clum A."/>
            <person name="Dockter R.B."/>
            <person name="Fauchery L."/>
            <person name="Guy J."/>
            <person name="Iotti M."/>
            <person name="Le Tacon F."/>
            <person name="Lindquist E.A."/>
            <person name="Lipzen A."/>
            <person name="Malagnac F."/>
            <person name="Mello A."/>
            <person name="Molinier V."/>
            <person name="Miyauchi S."/>
            <person name="Poulain J."/>
            <person name="Riccioni C."/>
            <person name="Rubini A."/>
            <person name="Sitrit Y."/>
            <person name="Splivallo R."/>
            <person name="Traeger S."/>
            <person name="Wang M."/>
            <person name="Zifcakova L."/>
            <person name="Wipf D."/>
            <person name="Zambonelli A."/>
            <person name="Paolocci F."/>
            <person name="Nowrousian M."/>
            <person name="Ottonello S."/>
            <person name="Baldrian P."/>
            <person name="Spatafora J.W."/>
            <person name="Henrissat B."/>
            <person name="Nagy L.G."/>
            <person name="Aury J.M."/>
            <person name="Wincker P."/>
            <person name="Grigoriev I.V."/>
            <person name="Bonfante P."/>
            <person name="Martin F.M."/>
        </authorList>
    </citation>
    <scope>NUCLEOTIDE SEQUENCE [LARGE SCALE GENOMIC DNA]</scope>
    <source>
        <strain evidence="1 2">RN42</strain>
    </source>
</reference>